<dbReference type="RefSeq" id="WP_197902301.1">
    <property type="nucleotide sequence ID" value="NZ_JACSGR010000001.1"/>
</dbReference>
<accession>A0ABS0N7W2</accession>
<dbReference type="EMBL" id="JACSGR010000001">
    <property type="protein sequence ID" value="MBH5328399.1"/>
    <property type="molecule type" value="Genomic_DNA"/>
</dbReference>
<sequence length="221" mass="25192">MTQQEYAEYLFKLLGEEPQPPDQYGGWEDFFYGLFQSFMPGGEGVAAVFEPLERGQELLARILPVYQSTFERNSAILESGYAPGYFCPPAQSEAEAQKTGEKLLAGLQEFARFAEDEELLAALAAVKEIRFGKPDDEYNETAELLGEAFDEWRIGNTDHDSPAQVLAEAYYSVNCDYYLAAYLQYPLFRSKPESDFLRPYFDLWQQGYGFALDKDSLYLTQ</sequence>
<evidence type="ECO:0000313" key="1">
    <source>
        <dbReference type="EMBL" id="MBH5328399.1"/>
    </source>
</evidence>
<evidence type="ECO:0000313" key="2">
    <source>
        <dbReference type="Proteomes" id="UP000768471"/>
    </source>
</evidence>
<organism evidence="1 2">
    <name type="scientific">Eikenella glucosivorans</name>
    <dbReference type="NCBI Taxonomy" id="2766967"/>
    <lineage>
        <taxon>Bacteria</taxon>
        <taxon>Pseudomonadati</taxon>
        <taxon>Pseudomonadota</taxon>
        <taxon>Betaproteobacteria</taxon>
        <taxon>Neisseriales</taxon>
        <taxon>Neisseriaceae</taxon>
        <taxon>Eikenella</taxon>
    </lineage>
</organism>
<keyword evidence="2" id="KW-1185">Reference proteome</keyword>
<comment type="caution">
    <text evidence="1">The sequence shown here is derived from an EMBL/GenBank/DDBJ whole genome shotgun (WGS) entry which is preliminary data.</text>
</comment>
<evidence type="ECO:0008006" key="3">
    <source>
        <dbReference type="Google" id="ProtNLM"/>
    </source>
</evidence>
<protein>
    <recommendedName>
        <fullName evidence="3">DUF1911 domain-containing protein</fullName>
    </recommendedName>
</protein>
<reference evidence="1 2" key="1">
    <citation type="submission" date="2020-09" db="EMBL/GenBank/DDBJ databases">
        <title>Eikenella S3660 sp. nov., isolated from a throat swab.</title>
        <authorList>
            <person name="Buhl M."/>
        </authorList>
    </citation>
    <scope>NUCLEOTIDE SEQUENCE [LARGE SCALE GENOMIC DNA]</scope>
    <source>
        <strain evidence="1 2">S3360</strain>
    </source>
</reference>
<name>A0ABS0N7W2_9NEIS</name>
<dbReference type="Proteomes" id="UP000768471">
    <property type="component" value="Unassembled WGS sequence"/>
</dbReference>
<proteinExistence type="predicted"/>
<gene>
    <name evidence="1" type="ORF">H9Q10_01770</name>
</gene>